<dbReference type="InterPro" id="IPR000653">
    <property type="entry name" value="DegT/StrS_aminotransferase"/>
</dbReference>
<comment type="similarity">
    <text evidence="2 5">Belongs to the DegT/DnrJ/EryC1 family.</text>
</comment>
<dbReference type="OrthoDB" id="9810913at2"/>
<accession>A0A419WAT3</accession>
<dbReference type="Gene3D" id="3.40.640.10">
    <property type="entry name" value="Type I PLP-dependent aspartate aminotransferase-like (Major domain)"/>
    <property type="match status" value="1"/>
</dbReference>
<dbReference type="GO" id="GO:0030170">
    <property type="term" value="F:pyridoxal phosphate binding"/>
    <property type="evidence" value="ECO:0007669"/>
    <property type="project" value="UniProtKB-ARBA"/>
</dbReference>
<dbReference type="InterPro" id="IPR015421">
    <property type="entry name" value="PyrdxlP-dep_Trfase_major"/>
</dbReference>
<dbReference type="FunFam" id="3.40.640.10:FF:000089">
    <property type="entry name" value="Aminotransferase, DegT/DnrJ/EryC1/StrS family"/>
    <property type="match status" value="1"/>
</dbReference>
<dbReference type="EMBL" id="RAPN01000001">
    <property type="protein sequence ID" value="RKD92578.1"/>
    <property type="molecule type" value="Genomic_DNA"/>
</dbReference>
<evidence type="ECO:0000256" key="2">
    <source>
        <dbReference type="ARBA" id="ARBA00037999"/>
    </source>
</evidence>
<evidence type="ECO:0000313" key="7">
    <source>
        <dbReference type="Proteomes" id="UP000283387"/>
    </source>
</evidence>
<protein>
    <submittedName>
        <fullName evidence="6">UDP-2-acetamido-2-deoxy-ribo-hexuluronate aminotransferase</fullName>
    </submittedName>
</protein>
<organism evidence="6 7">
    <name type="scientific">Mangrovibacterium diazotrophicum</name>
    <dbReference type="NCBI Taxonomy" id="1261403"/>
    <lineage>
        <taxon>Bacteria</taxon>
        <taxon>Pseudomonadati</taxon>
        <taxon>Bacteroidota</taxon>
        <taxon>Bacteroidia</taxon>
        <taxon>Marinilabiliales</taxon>
        <taxon>Prolixibacteraceae</taxon>
        <taxon>Mangrovibacterium</taxon>
    </lineage>
</organism>
<feature type="modified residue" description="N6-(pyridoxal phosphate)lysine" evidence="4">
    <location>
        <position position="184"/>
    </location>
</feature>
<reference evidence="6 7" key="1">
    <citation type="submission" date="2018-09" db="EMBL/GenBank/DDBJ databases">
        <title>Genomic Encyclopedia of Archaeal and Bacterial Type Strains, Phase II (KMG-II): from individual species to whole genera.</title>
        <authorList>
            <person name="Goeker M."/>
        </authorList>
    </citation>
    <scope>NUCLEOTIDE SEQUENCE [LARGE SCALE GENOMIC DNA]</scope>
    <source>
        <strain evidence="6 7">DSM 27148</strain>
    </source>
</reference>
<dbReference type="SUPFAM" id="SSF53383">
    <property type="entry name" value="PLP-dependent transferases"/>
    <property type="match status" value="1"/>
</dbReference>
<dbReference type="RefSeq" id="WP_120273770.1">
    <property type="nucleotide sequence ID" value="NZ_RAPN01000001.1"/>
</dbReference>
<dbReference type="Gene3D" id="3.90.1150.10">
    <property type="entry name" value="Aspartate Aminotransferase, domain 1"/>
    <property type="match status" value="1"/>
</dbReference>
<keyword evidence="7" id="KW-1185">Reference proteome</keyword>
<keyword evidence="1 4" id="KW-0663">Pyridoxal phosphate</keyword>
<proteinExistence type="inferred from homology"/>
<dbReference type="PANTHER" id="PTHR30244:SF42">
    <property type="entry name" value="UDP-2-ACETAMIDO-2-DEOXY-3-OXO-D-GLUCURONATE AMINOTRANSFERASE"/>
    <property type="match status" value="1"/>
</dbReference>
<keyword evidence="6" id="KW-0032">Aminotransferase</keyword>
<dbReference type="PANTHER" id="PTHR30244">
    <property type="entry name" value="TRANSAMINASE"/>
    <property type="match status" value="1"/>
</dbReference>
<dbReference type="AlphaFoldDB" id="A0A419WAT3"/>
<dbReference type="InterPro" id="IPR015422">
    <property type="entry name" value="PyrdxlP-dep_Trfase_small"/>
</dbReference>
<comment type="caution">
    <text evidence="6">The sequence shown here is derived from an EMBL/GenBank/DDBJ whole genome shotgun (WGS) entry which is preliminary data.</text>
</comment>
<evidence type="ECO:0000256" key="3">
    <source>
        <dbReference type="PIRSR" id="PIRSR000390-1"/>
    </source>
</evidence>
<sequence>MQFNDLQRQYTAYQSEIDEAIQKVLRSSQFINGEEVGLLEQELAEYVGVKHAISCASGTDALLLCLMALDLQPGEEIICPAFSFISPASMTRLLSATPVFVDVSPLDFNIDIEKLEGKITTRTKAIIGVSLFGQCADFDPIKELAAKHGLWTIEDGAQSFGATYKGDKSGSLTDLAITSFFPAKPLGCYGDGGAIFTNNDVLAEKLRVLKSHGQTSRYYHQLVGLNSRLDTIQAAILRVKLKHLDDELQARGQVAATYKTLLPEGIFLPEVVNRRESSWAQFTVGLGNRDQAKEYLAAKGIPTTIHYPLPLPMQDAFADIVAPGESFEVASLLSEAVLSLPMHAFLSIEEIQYIAQSLKEFMEHES</sequence>
<evidence type="ECO:0000256" key="5">
    <source>
        <dbReference type="RuleBase" id="RU004508"/>
    </source>
</evidence>
<dbReference type="CDD" id="cd00616">
    <property type="entry name" value="AHBA_syn"/>
    <property type="match status" value="1"/>
</dbReference>
<dbReference type="GO" id="GO:0008483">
    <property type="term" value="F:transaminase activity"/>
    <property type="evidence" value="ECO:0007669"/>
    <property type="project" value="UniProtKB-KW"/>
</dbReference>
<dbReference type="Proteomes" id="UP000283387">
    <property type="component" value="Unassembled WGS sequence"/>
</dbReference>
<evidence type="ECO:0000256" key="1">
    <source>
        <dbReference type="ARBA" id="ARBA00022898"/>
    </source>
</evidence>
<evidence type="ECO:0000256" key="4">
    <source>
        <dbReference type="PIRSR" id="PIRSR000390-2"/>
    </source>
</evidence>
<dbReference type="PIRSF" id="PIRSF000390">
    <property type="entry name" value="PLP_StrS"/>
    <property type="match status" value="1"/>
</dbReference>
<evidence type="ECO:0000313" key="6">
    <source>
        <dbReference type="EMBL" id="RKD92578.1"/>
    </source>
</evidence>
<name>A0A419WAT3_9BACT</name>
<dbReference type="InterPro" id="IPR015424">
    <property type="entry name" value="PyrdxlP-dep_Trfase"/>
</dbReference>
<dbReference type="GO" id="GO:0000271">
    <property type="term" value="P:polysaccharide biosynthetic process"/>
    <property type="evidence" value="ECO:0007669"/>
    <property type="project" value="TreeGrafter"/>
</dbReference>
<gene>
    <name evidence="6" type="ORF">BC643_2952</name>
</gene>
<keyword evidence="6" id="KW-0808">Transferase</keyword>
<dbReference type="Pfam" id="PF01041">
    <property type="entry name" value="DegT_DnrJ_EryC1"/>
    <property type="match status" value="1"/>
</dbReference>
<feature type="active site" description="Proton acceptor" evidence="3">
    <location>
        <position position="184"/>
    </location>
</feature>